<dbReference type="PATRIC" id="fig|1198232.3.peg.2092"/>
<keyword evidence="2" id="KW-0604">Photosystem II</keyword>
<accession>S5THS9</accession>
<dbReference type="GO" id="GO:0016787">
    <property type="term" value="F:hydrolase activity"/>
    <property type="evidence" value="ECO:0007669"/>
    <property type="project" value="UniProtKB-KW"/>
</dbReference>
<name>S5THS9_9GAMM</name>
<dbReference type="eggNOG" id="COG4447">
    <property type="taxonomic scope" value="Bacteria"/>
</dbReference>
<proteinExistence type="predicted"/>
<dbReference type="PANTHER" id="PTHR47199">
    <property type="entry name" value="PHOTOSYSTEM II STABILITY/ASSEMBLY FACTOR HCF136, CHLOROPLASTIC"/>
    <property type="match status" value="1"/>
</dbReference>
<protein>
    <submittedName>
        <fullName evidence="4">Glycosyl hydrolase</fullName>
    </submittedName>
</protein>
<dbReference type="GO" id="GO:0015979">
    <property type="term" value="P:photosynthesis"/>
    <property type="evidence" value="ECO:0007669"/>
    <property type="project" value="UniProtKB-KW"/>
</dbReference>
<dbReference type="PANTHER" id="PTHR47199:SF2">
    <property type="entry name" value="PHOTOSYSTEM II STABILITY_ASSEMBLY FACTOR HCF136, CHLOROPLASTIC"/>
    <property type="match status" value="1"/>
</dbReference>
<dbReference type="Proteomes" id="UP000015380">
    <property type="component" value="Chromosome"/>
</dbReference>
<dbReference type="SUPFAM" id="SSF110296">
    <property type="entry name" value="Oligoxyloglucan reducing end-specific cellobiohydrolase"/>
    <property type="match status" value="1"/>
</dbReference>
<dbReference type="GO" id="GO:0009523">
    <property type="term" value="C:photosystem II"/>
    <property type="evidence" value="ECO:0007669"/>
    <property type="project" value="UniProtKB-KW"/>
</dbReference>
<reference evidence="4 5" key="1">
    <citation type="submission" date="2013-05" db="EMBL/GenBank/DDBJ databases">
        <title>Between feast and famine: a lifestyle of most important marine PAH-degrading bacterium Cycloclasticus sp. 7ME.</title>
        <authorList>
            <person name="Yakimov M.M."/>
            <person name="Messina E."/>
            <person name="Genovese M."/>
            <person name="Denaro R."/>
            <person name="Crisafi F."/>
            <person name="Russo D."/>
            <person name="Cappello S."/>
            <person name="Santisi S."/>
            <person name="Smedile F."/>
            <person name="Golyshina O.V."/>
            <person name="Tran H."/>
            <person name="Pieper D.H."/>
            <person name="Golyshin P.N."/>
            <person name="Giuliano L."/>
        </authorList>
    </citation>
    <scope>NUCLEOTIDE SEQUENCE [LARGE SCALE GENOMIC DNA]</scope>
    <source>
        <strain evidence="4 5">78-ME</strain>
    </source>
</reference>
<dbReference type="InterPro" id="IPR015943">
    <property type="entry name" value="WD40/YVTN_repeat-like_dom_sf"/>
</dbReference>
<keyword evidence="5" id="KW-1185">Reference proteome</keyword>
<evidence type="ECO:0000256" key="2">
    <source>
        <dbReference type="ARBA" id="ARBA00023276"/>
    </source>
</evidence>
<sequence length="331" mass="36160">MDMRCKVLLGVLTYLTIAGCEAPLVLDDVEQARKQAIHRTDRIQAAASLGDKVLLAGIGFILNSNDRASTWKRTQPVQMPSFIGAAICPNGLQAAVSAEKQVWISIDNGEAWQINDLNTDEAPQFISCGPNNKLWVAASFSTLFSSEDGGKKWKEKTFDEDLIFTYIKFFDQQNGVIVGEFGSVYTTEDGGETWMLKEQRVPNEFFPLAVSYLDRQHGWIGGSNGVIFHTDDGGNTWEKEQTGSMAPIYGLSASALGVYAVGDFGTFLERRSVNNEVAKWGRSTLFETRSYLRALAPLGNDGIVLAGGAGTLQVLRKDSSGKLVVVNKGEK</sequence>
<dbReference type="AlphaFoldDB" id="S5THS9"/>
<evidence type="ECO:0000313" key="5">
    <source>
        <dbReference type="Proteomes" id="UP000015380"/>
    </source>
</evidence>
<evidence type="ECO:0000259" key="3">
    <source>
        <dbReference type="Pfam" id="PF14870"/>
    </source>
</evidence>
<keyword evidence="1" id="KW-0602">Photosynthesis</keyword>
<keyword evidence="4" id="KW-0378">Hydrolase</keyword>
<organism evidence="4 5">
    <name type="scientific">Cycloclasticus zancles 78-ME</name>
    <dbReference type="NCBI Taxonomy" id="1198232"/>
    <lineage>
        <taxon>Bacteria</taxon>
        <taxon>Pseudomonadati</taxon>
        <taxon>Pseudomonadota</taxon>
        <taxon>Gammaproteobacteria</taxon>
        <taxon>Thiotrichales</taxon>
        <taxon>Piscirickettsiaceae</taxon>
        <taxon>Cycloclasticus</taxon>
    </lineage>
</organism>
<evidence type="ECO:0000256" key="1">
    <source>
        <dbReference type="ARBA" id="ARBA00022531"/>
    </source>
</evidence>
<dbReference type="InterPro" id="IPR028203">
    <property type="entry name" value="PSII_CF48-like_dom"/>
</dbReference>
<dbReference type="Gene3D" id="2.130.10.10">
    <property type="entry name" value="YVTN repeat-like/Quinoprotein amine dehydrogenase"/>
    <property type="match status" value="2"/>
</dbReference>
<reference evidence="5" key="2">
    <citation type="journal article" date="2016" name="Environ. Microbiol. Rep.">
        <title>Analysis of defence systems and a conjugative IncP-1 plasmid in the marine polyaromatic hydrocarbons-degrading bacterium Cycloclasticus sp. 78-ME.</title>
        <authorList>
            <person name="Yakimov M.M."/>
            <person name="Crisafi F."/>
            <person name="Messina E."/>
            <person name="Smedile F."/>
            <person name="Lopatina A."/>
            <person name="Denaro R."/>
            <person name="Pieper D.H."/>
            <person name="Golyshin P.N."/>
            <person name="Giuliano L."/>
        </authorList>
    </citation>
    <scope>NUCLEOTIDE SEQUENCE [LARGE SCALE GENOMIC DNA]</scope>
    <source>
        <strain evidence="5">78-ME</strain>
    </source>
</reference>
<feature type="domain" description="Photosynthesis system II assembly factor Ycf48/Hcf136-like" evidence="3">
    <location>
        <begin position="163"/>
        <end position="242"/>
    </location>
</feature>
<dbReference type="KEGG" id="cza:CYCME_2123"/>
<dbReference type="Pfam" id="PF14870">
    <property type="entry name" value="PSII_BNR"/>
    <property type="match status" value="1"/>
</dbReference>
<dbReference type="EMBL" id="CP005996">
    <property type="protein sequence ID" value="AGS40437.1"/>
    <property type="molecule type" value="Genomic_DNA"/>
</dbReference>
<evidence type="ECO:0000313" key="4">
    <source>
        <dbReference type="EMBL" id="AGS40437.1"/>
    </source>
</evidence>
<dbReference type="CDD" id="cd15482">
    <property type="entry name" value="Sialidase_non-viral"/>
    <property type="match status" value="1"/>
</dbReference>
<dbReference type="PROSITE" id="PS51257">
    <property type="entry name" value="PROKAR_LIPOPROTEIN"/>
    <property type="match status" value="1"/>
</dbReference>
<gene>
    <name evidence="4" type="ORF">CYCME_2123</name>
</gene>
<dbReference type="HOGENOM" id="CLU_063224_0_0_6"/>